<dbReference type="Gene3D" id="3.10.450.530">
    <property type="entry name" value="Ribonuclease toxin, BrnT, of type II toxin-antitoxin system"/>
    <property type="match status" value="1"/>
</dbReference>
<gene>
    <name evidence="1" type="ORF">S01H4_15513</name>
</gene>
<evidence type="ECO:0000313" key="1">
    <source>
        <dbReference type="EMBL" id="GAG69940.1"/>
    </source>
</evidence>
<evidence type="ECO:0008006" key="2">
    <source>
        <dbReference type="Google" id="ProtNLM"/>
    </source>
</evidence>
<feature type="non-terminal residue" evidence="1">
    <location>
        <position position="1"/>
    </location>
</feature>
<dbReference type="EMBL" id="BART01006797">
    <property type="protein sequence ID" value="GAG69940.1"/>
    <property type="molecule type" value="Genomic_DNA"/>
</dbReference>
<comment type="caution">
    <text evidence="1">The sequence shown here is derived from an EMBL/GenBank/DDBJ whole genome shotgun (WGS) entry which is preliminary data.</text>
</comment>
<reference evidence="1" key="1">
    <citation type="journal article" date="2014" name="Front. Microbiol.">
        <title>High frequency of phylogenetically diverse reductive dehalogenase-homologous genes in deep subseafloor sedimentary metagenomes.</title>
        <authorList>
            <person name="Kawai M."/>
            <person name="Futagami T."/>
            <person name="Toyoda A."/>
            <person name="Takaki Y."/>
            <person name="Nishi S."/>
            <person name="Hori S."/>
            <person name="Arai W."/>
            <person name="Tsubouchi T."/>
            <person name="Morono Y."/>
            <person name="Uchiyama I."/>
            <person name="Ito T."/>
            <person name="Fujiyama A."/>
            <person name="Inagaki F."/>
            <person name="Takami H."/>
        </authorList>
    </citation>
    <scope>NUCLEOTIDE SEQUENCE</scope>
    <source>
        <strain evidence="1">Expedition CK06-06</strain>
    </source>
</reference>
<accession>X0ZJW8</accession>
<organism evidence="1">
    <name type="scientific">marine sediment metagenome</name>
    <dbReference type="NCBI Taxonomy" id="412755"/>
    <lineage>
        <taxon>unclassified sequences</taxon>
        <taxon>metagenomes</taxon>
        <taxon>ecological metagenomes</taxon>
    </lineage>
</organism>
<name>X0ZJW8_9ZZZZ</name>
<dbReference type="AlphaFoldDB" id="X0ZJW8"/>
<protein>
    <recommendedName>
        <fullName evidence="2">BrnT family toxin</fullName>
    </recommendedName>
</protein>
<dbReference type="InterPro" id="IPR038573">
    <property type="entry name" value="BrnT_sf"/>
</dbReference>
<sequence>DVNSPIIMRGKEGKYLAYGKTNGGRLLLVVWVAKYRKTKIITARDMSKKEKQFYKRRKK</sequence>
<proteinExistence type="predicted"/>